<dbReference type="AlphaFoldDB" id="A0A842JET5"/>
<evidence type="ECO:0000313" key="3">
    <source>
        <dbReference type="Proteomes" id="UP000587396"/>
    </source>
</evidence>
<gene>
    <name evidence="2" type="ORF">H7313_03720</name>
</gene>
<feature type="compositionally biased region" description="Basic and acidic residues" evidence="1">
    <location>
        <begin position="1"/>
        <end position="23"/>
    </location>
</feature>
<protein>
    <submittedName>
        <fullName evidence="2">Uncharacterized protein</fullName>
    </submittedName>
</protein>
<reference evidence="2 3" key="1">
    <citation type="submission" date="2020-08" db="EMBL/GenBank/DDBJ databases">
        <authorList>
            <person name="Liu C."/>
            <person name="Sun Q."/>
        </authorList>
    </citation>
    <scope>NUCLEOTIDE SEQUENCE [LARGE SCALE GENOMIC DNA]</scope>
    <source>
        <strain evidence="2 3">N22</strain>
    </source>
</reference>
<sequence length="342" mass="37331">MADEEAQRIREEVIRALAEEEAKGSGCADSPDDAEPVRAPAGQGSGASLPDDADKADEVQGDREAAFDAGSLEPAPGTDALTEQEMLAVIFEDVRAQSAAGRLVEPSRWAEAGLVPEGQTAEEWEMFVYEYLEEREAERAGREALETTPVVRTATRAVGVPRMLRPEEPEEVAALEEPAVPDAYVEAEAPGEPRLAEAGPTDDPAVSDAAPAEPPCDDIVALVGKHSYYLYSSERMTDAYARWSFLASEDDRVLTFVECVRDESKKYPRPMEAASLSNEPFGLSREEIDELWQTVRESGAYPDLDTVTASNGDVYYFSTEYLTPAYAASLAEWNSVERGMFL</sequence>
<keyword evidence="3" id="KW-1185">Reference proteome</keyword>
<comment type="caution">
    <text evidence="2">The sequence shown here is derived from an EMBL/GenBank/DDBJ whole genome shotgun (WGS) entry which is preliminary data.</text>
</comment>
<feature type="compositionally biased region" description="Basic and acidic residues" evidence="1">
    <location>
        <begin position="52"/>
        <end position="66"/>
    </location>
</feature>
<evidence type="ECO:0000313" key="2">
    <source>
        <dbReference type="EMBL" id="MBC2888458.1"/>
    </source>
</evidence>
<accession>A0A842JET5</accession>
<organism evidence="2 3">
    <name type="scientific">Gordonibacter massiliensis</name>
    <name type="common">ex Traore et al. 2017</name>
    <dbReference type="NCBI Taxonomy" id="1841863"/>
    <lineage>
        <taxon>Bacteria</taxon>
        <taxon>Bacillati</taxon>
        <taxon>Actinomycetota</taxon>
        <taxon>Coriobacteriia</taxon>
        <taxon>Eggerthellales</taxon>
        <taxon>Eggerthellaceae</taxon>
        <taxon>Gordonibacter</taxon>
    </lineage>
</organism>
<dbReference type="RefSeq" id="WP_185904443.1">
    <property type="nucleotide sequence ID" value="NZ_JACMSE010000002.1"/>
</dbReference>
<evidence type="ECO:0000256" key="1">
    <source>
        <dbReference type="SAM" id="MobiDB-lite"/>
    </source>
</evidence>
<proteinExistence type="predicted"/>
<name>A0A842JET5_9ACTN</name>
<dbReference type="Proteomes" id="UP000587396">
    <property type="component" value="Unassembled WGS sequence"/>
</dbReference>
<dbReference type="EMBL" id="JACMSE010000002">
    <property type="protein sequence ID" value="MBC2888458.1"/>
    <property type="molecule type" value="Genomic_DNA"/>
</dbReference>
<feature type="region of interest" description="Disordered" evidence="1">
    <location>
        <begin position="193"/>
        <end position="214"/>
    </location>
</feature>
<feature type="region of interest" description="Disordered" evidence="1">
    <location>
        <begin position="1"/>
        <end position="80"/>
    </location>
</feature>